<accession>A0A6A4HUE5</accession>
<dbReference type="OrthoDB" id="3048541at2759"/>
<dbReference type="EMBL" id="ML769446">
    <property type="protein sequence ID" value="KAE9401441.1"/>
    <property type="molecule type" value="Genomic_DNA"/>
</dbReference>
<gene>
    <name evidence="1" type="ORF">BT96DRAFT_937977</name>
</gene>
<sequence length="1733" mass="192480">MSSISVPVDLTIGSDGKVECPNCHQRVGLGPGGMKNFCQHYMKAKYISGSSALDCFIEDPSLSVLDENMSADELFEEHVNPQLHGVFWMKNIGNFLDMVHAGRAGVQGFCRYIRYFTEKRKLGFGLFEERVSRLCEAIEQLYPDTKSSTETHSQDPQHMDSQPTAALNKLALLSVINVDALDDIVDRQPSKSRITLPTVIDNNNAQNLVPSLMLPVPAILFHMDPGKKPYSTYPWGLHDEKALPWDATISKVDRVMIFQALGCKKTITVQNSPCSNCAGLQVNLSLSNILECMKTGVHENTPLAYHGIAGIIEISCRKDRQIDNFRLGKLNTTKNLCQALEHIGDHNGRAQNVDRLLHVALANHRGVSSILTLYEDAARDIYRPKSFTEEKMMLGVLLWRLGGIQVAEIAHCALGLHGMQTLRDHSQIPPIIVSALTPTVTKIHRNVEAFLSRGFDKVLKATVVTNKFLGVCQEHGTSISLDFNSEDDLELLLQELHPADGNGKVPTATVAAIGILTGEKQIYSARPIMVSGTCKREAAAEHAQLIQLIYNVVNHGLTKERTTQLLTKIFDISSSCGITVFNQVITPDIVQRHLRDAGHLPVHIHSLFHPEDKQDVGLAYTLLADIWLLPPVDEGTPGYRSAREALHVLGRFYKFLLLPYTCVDLSLSEQLQYLSAAAHLALILYRTAKKNFHPYPPLPQYHDHDKERKVDNPEALFWLILFGTDRLETLFSIFRTMVGNDSSADILQLIECITGTTEVANILAQVPRWDHAPCQMRLRAVSHDGKPVTLADNADNISPVAWVGDVSLKNVSIITQWQMGQSLLENDDALKHKVLNPLGELNALDSSSAVDIFSPLGVPLLTHVLDADDNEDDDEPIADPRESCLLASGNCILGSGFDPEIEDAILAYTRQEVVPFDCSIVQKSDGKSVNKGCALAACLKYHKNPSSTDCLKRYAGVTRYGVSSSSFTVGEDSAFGTPSLITSDPVASLLRCEDQLFLCIGKVVRIEAGSQSLKQISTNALSEDGVNVIFQLLNLVPATSDNNPSQKFDWRTDRAINPLQFKAWGRAVLTINPTAVIPEDMRLAPFYLMESQVLKVNKSTNFPYQIGSGKVCILAETEVLASDEIDEDTCPRCSLAVPLEYNQPQVILTHMAAHILYDPALDQTLQPCGLCLSTTGACWFYLKKGKGADASIQIDWNASRGCPVLKKLVRQFSYKAASESTKASPCSNVPRNCPLCLDKDAPAVWLYNMRQHFLSSHPSVTLLDYEHLWKHTNLEDKLMENRWDDRHQVRKKRVLKKTKKQLPLTISDAHCSSVAFRTTDLESKKDASSAFLDDSDDIPCQVIVMAAILTPPMMILLNQVTVILQMLVHLSLPLAVLTTGHHLMHPPPVNFLLCHVNLTPWKKFKNHWVSAAQAESVEGRVYKEVAKQFGCLERGEDFTKANWVCRTCTKGKRPARIVDSLNAVVWHCQYSFTILHNDIGSPVSSRISSQWLNQAIWRGPKQPTSSGWRQWVDYGFIGKATCLPLHSCLSILKLESQAAHSSHTLITHLLSKKHKTWLDWSGTVCTNTQLTMVTSLSLSKDGQGIMSKTLSKTGGLKGKGMEGKGESMFADWQSCKAKKPHPVNKDTLLGFIKEHFLLMYLLPWLYAFQPLLESVIWHVDYVTVAIWKVQYISNKVEGCNLPMMSKPKQLGALTWKKKEAGEGRKEGKEVTTSTHRCYIALAGETDSCQDVDS</sequence>
<reference evidence="1" key="1">
    <citation type="journal article" date="2019" name="Environ. Microbiol.">
        <title>Fungal ecological strategies reflected in gene transcription - a case study of two litter decomposers.</title>
        <authorList>
            <person name="Barbi F."/>
            <person name="Kohler A."/>
            <person name="Barry K."/>
            <person name="Baskaran P."/>
            <person name="Daum C."/>
            <person name="Fauchery L."/>
            <person name="Ihrmark K."/>
            <person name="Kuo A."/>
            <person name="LaButti K."/>
            <person name="Lipzen A."/>
            <person name="Morin E."/>
            <person name="Grigoriev I.V."/>
            <person name="Henrissat B."/>
            <person name="Lindahl B."/>
            <person name="Martin F."/>
        </authorList>
    </citation>
    <scope>NUCLEOTIDE SEQUENCE</scope>
    <source>
        <strain evidence="1">JB14</strain>
    </source>
</reference>
<dbReference type="Proteomes" id="UP000799118">
    <property type="component" value="Unassembled WGS sequence"/>
</dbReference>
<protein>
    <submittedName>
        <fullName evidence="1">Uncharacterized protein</fullName>
    </submittedName>
</protein>
<evidence type="ECO:0000313" key="1">
    <source>
        <dbReference type="EMBL" id="KAE9401441.1"/>
    </source>
</evidence>
<name>A0A6A4HUE5_9AGAR</name>
<evidence type="ECO:0000313" key="2">
    <source>
        <dbReference type="Proteomes" id="UP000799118"/>
    </source>
</evidence>
<keyword evidence="2" id="KW-1185">Reference proteome</keyword>
<proteinExistence type="predicted"/>
<organism evidence="1 2">
    <name type="scientific">Gymnopus androsaceus JB14</name>
    <dbReference type="NCBI Taxonomy" id="1447944"/>
    <lineage>
        <taxon>Eukaryota</taxon>
        <taxon>Fungi</taxon>
        <taxon>Dikarya</taxon>
        <taxon>Basidiomycota</taxon>
        <taxon>Agaricomycotina</taxon>
        <taxon>Agaricomycetes</taxon>
        <taxon>Agaricomycetidae</taxon>
        <taxon>Agaricales</taxon>
        <taxon>Marasmiineae</taxon>
        <taxon>Omphalotaceae</taxon>
        <taxon>Gymnopus</taxon>
    </lineage>
</organism>